<feature type="compositionally biased region" description="Basic and acidic residues" evidence="1">
    <location>
        <begin position="366"/>
        <end position="379"/>
    </location>
</feature>
<feature type="compositionally biased region" description="Polar residues" evidence="1">
    <location>
        <begin position="1"/>
        <end position="13"/>
    </location>
</feature>
<reference evidence="2 3" key="1">
    <citation type="journal article" date="2023" name="IMA Fungus">
        <title>Comparative genomic study of the Penicillium genus elucidates a diverse pangenome and 15 lateral gene transfer events.</title>
        <authorList>
            <person name="Petersen C."/>
            <person name="Sorensen T."/>
            <person name="Nielsen M.R."/>
            <person name="Sondergaard T.E."/>
            <person name="Sorensen J.L."/>
            <person name="Fitzpatrick D.A."/>
            <person name="Frisvad J.C."/>
            <person name="Nielsen K.L."/>
        </authorList>
    </citation>
    <scope>NUCLEOTIDE SEQUENCE [LARGE SCALE GENOMIC DNA]</scope>
    <source>
        <strain evidence="2 3">IBT 3361</strain>
    </source>
</reference>
<feature type="compositionally biased region" description="Basic and acidic residues" evidence="1">
    <location>
        <begin position="29"/>
        <end position="52"/>
    </location>
</feature>
<protein>
    <submittedName>
        <fullName evidence="2">Uncharacterized protein</fullName>
    </submittedName>
</protein>
<feature type="compositionally biased region" description="Polar residues" evidence="1">
    <location>
        <begin position="273"/>
        <end position="284"/>
    </location>
</feature>
<feature type="region of interest" description="Disordered" evidence="1">
    <location>
        <begin position="321"/>
        <end position="395"/>
    </location>
</feature>
<name>A0ABQ8W8N3_PENCH</name>
<feature type="compositionally biased region" description="Low complexity" evidence="1">
    <location>
        <begin position="334"/>
        <end position="362"/>
    </location>
</feature>
<dbReference type="Proteomes" id="UP001220256">
    <property type="component" value="Unassembled WGS sequence"/>
</dbReference>
<organism evidence="2 3">
    <name type="scientific">Penicillium chrysogenum</name>
    <name type="common">Penicillium notatum</name>
    <dbReference type="NCBI Taxonomy" id="5076"/>
    <lineage>
        <taxon>Eukaryota</taxon>
        <taxon>Fungi</taxon>
        <taxon>Dikarya</taxon>
        <taxon>Ascomycota</taxon>
        <taxon>Pezizomycotina</taxon>
        <taxon>Eurotiomycetes</taxon>
        <taxon>Eurotiomycetidae</taxon>
        <taxon>Eurotiales</taxon>
        <taxon>Aspergillaceae</taxon>
        <taxon>Penicillium</taxon>
        <taxon>Penicillium chrysogenum species complex</taxon>
    </lineage>
</organism>
<gene>
    <name evidence="2" type="ORF">N7505_009668</name>
</gene>
<feature type="region of interest" description="Disordered" evidence="1">
    <location>
        <begin position="239"/>
        <end position="284"/>
    </location>
</feature>
<keyword evidence="3" id="KW-1185">Reference proteome</keyword>
<comment type="caution">
    <text evidence="2">The sequence shown here is derived from an EMBL/GenBank/DDBJ whole genome shotgun (WGS) entry which is preliminary data.</text>
</comment>
<feature type="compositionally biased region" description="Basic and acidic residues" evidence="1">
    <location>
        <begin position="149"/>
        <end position="158"/>
    </location>
</feature>
<dbReference type="EMBL" id="JAPVEB010000008">
    <property type="protein sequence ID" value="KAJ5260287.1"/>
    <property type="molecule type" value="Genomic_DNA"/>
</dbReference>
<accession>A0ABQ8W8N3</accession>
<feature type="region of interest" description="Disordered" evidence="1">
    <location>
        <begin position="1"/>
        <end position="118"/>
    </location>
</feature>
<feature type="compositionally biased region" description="Low complexity" evidence="1">
    <location>
        <begin position="254"/>
        <end position="269"/>
    </location>
</feature>
<evidence type="ECO:0000313" key="3">
    <source>
        <dbReference type="Proteomes" id="UP001220256"/>
    </source>
</evidence>
<evidence type="ECO:0000313" key="2">
    <source>
        <dbReference type="EMBL" id="KAJ5260287.1"/>
    </source>
</evidence>
<feature type="compositionally biased region" description="Polar residues" evidence="1">
    <location>
        <begin position="82"/>
        <end position="109"/>
    </location>
</feature>
<proteinExistence type="predicted"/>
<evidence type="ECO:0000256" key="1">
    <source>
        <dbReference type="SAM" id="MobiDB-lite"/>
    </source>
</evidence>
<sequence>MADQPSSKKNISPTKELDSRALWGAVVERGGHPDCAKLSDEAHRAAAKKELEGAVIEGSPSDEEQLKPLASPSKGKKRRQKASSSNIKSSQPDPVHVSTETTEPHQLQNRHIDDMPTSFKVKPLQGLQDGYEDPLDFIEDIETAVERDYARQDEEISTRKKRGEKVDEDEKALNDKKRETVVFYSVKTETRPLPVIVEPAKEADIPALSLQARSVGLSPSSPAASPALLAFDYQPIPKGYRLPARSPSRRSFRLPRSPWSSPPSSSRPPATEAQATVNTVQQSGRVARGLGRWVKRSANLPGMEEDVDTFADAVIDVDDDIPASDFTPAPEFMPASTFAPAPVSAPAPTTAPAATQSSSETAIAKRTKEQQLWDRDTILSDKTYPGSGRYREPCH</sequence>
<feature type="region of interest" description="Disordered" evidence="1">
    <location>
        <begin position="149"/>
        <end position="172"/>
    </location>
</feature>